<keyword evidence="9" id="KW-1015">Disulfide bond</keyword>
<dbReference type="InterPro" id="IPR000719">
    <property type="entry name" value="Prot_kinase_dom"/>
</dbReference>
<dbReference type="Proteomes" id="UP000215902">
    <property type="component" value="Unassembled WGS sequence"/>
</dbReference>
<dbReference type="Gene3D" id="1.10.2000.10">
    <property type="entry name" value="Frizzled cysteine-rich domain"/>
    <property type="match status" value="1"/>
</dbReference>
<dbReference type="GO" id="GO:0005886">
    <property type="term" value="C:plasma membrane"/>
    <property type="evidence" value="ECO:0007669"/>
    <property type="project" value="TreeGrafter"/>
</dbReference>
<dbReference type="PRINTS" id="PR00109">
    <property type="entry name" value="TYRKINASE"/>
</dbReference>
<feature type="compositionally biased region" description="Basic and acidic residues" evidence="16">
    <location>
        <begin position="156"/>
        <end position="165"/>
    </location>
</feature>
<dbReference type="SMART" id="SM00130">
    <property type="entry name" value="KR"/>
    <property type="match status" value="1"/>
</dbReference>
<evidence type="ECO:0000256" key="11">
    <source>
        <dbReference type="ARBA" id="ARBA00023319"/>
    </source>
</evidence>
<evidence type="ECO:0000256" key="5">
    <source>
        <dbReference type="ARBA" id="ARBA00022741"/>
    </source>
</evidence>
<feature type="transmembrane region" description="Helical" evidence="17">
    <location>
        <begin position="492"/>
        <end position="516"/>
    </location>
</feature>
<dbReference type="GO" id="GO:0046872">
    <property type="term" value="F:metal ion binding"/>
    <property type="evidence" value="ECO:0007669"/>
    <property type="project" value="UniProtKB-KW"/>
</dbReference>
<evidence type="ECO:0000313" key="24">
    <source>
        <dbReference type="Proteomes" id="UP000215902"/>
    </source>
</evidence>
<feature type="binding site" evidence="14">
    <location>
        <position position="734"/>
    </location>
    <ligand>
        <name>Mg(2+)</name>
        <dbReference type="ChEBI" id="CHEBI:18420"/>
    </ligand>
</feature>
<evidence type="ECO:0000259" key="22">
    <source>
        <dbReference type="PROSITE" id="PS50835"/>
    </source>
</evidence>
<dbReference type="PIRSF" id="PIRSF000615">
    <property type="entry name" value="TyrPK_CSF1-R"/>
    <property type="match status" value="1"/>
</dbReference>
<dbReference type="PROSITE" id="PS50011">
    <property type="entry name" value="PROTEIN_KINASE_DOM"/>
    <property type="match status" value="1"/>
</dbReference>
<dbReference type="SUPFAM" id="SSF48726">
    <property type="entry name" value="Immunoglobulin"/>
    <property type="match status" value="1"/>
</dbReference>
<reference evidence="23 24" key="1">
    <citation type="submission" date="2017-06" db="EMBL/GenBank/DDBJ databases">
        <title>A platform for efficient transgenesis in Macrostomum lignano, a flatworm model organism for stem cell research.</title>
        <authorList>
            <person name="Berezikov E."/>
        </authorList>
    </citation>
    <scope>NUCLEOTIDE SEQUENCE [LARGE SCALE GENOMIC DNA]</scope>
    <source>
        <strain evidence="23">DV1</strain>
        <tissue evidence="23">Whole organism</tissue>
    </source>
</reference>
<name>A0A267FH57_9PLAT</name>
<dbReference type="Gene3D" id="3.30.200.20">
    <property type="entry name" value="Phosphorylase Kinase, domain 1"/>
    <property type="match status" value="1"/>
</dbReference>
<dbReference type="Gene3D" id="1.10.510.10">
    <property type="entry name" value="Transferase(Phosphotransferase) domain 1"/>
    <property type="match status" value="1"/>
</dbReference>
<dbReference type="CDD" id="cd00096">
    <property type="entry name" value="Ig"/>
    <property type="match status" value="1"/>
</dbReference>
<feature type="region of interest" description="Disordered" evidence="16">
    <location>
        <begin position="152"/>
        <end position="177"/>
    </location>
</feature>
<dbReference type="PROSITE" id="PS50070">
    <property type="entry name" value="KRINGLE_2"/>
    <property type="match status" value="1"/>
</dbReference>
<comment type="subcellular location">
    <subcellularLocation>
        <location evidence="1">Membrane</location>
        <topology evidence="1">Single-pass type I membrane protein</topology>
    </subcellularLocation>
</comment>
<dbReference type="SUPFAM" id="SSF57440">
    <property type="entry name" value="Kringle-like"/>
    <property type="match status" value="1"/>
</dbReference>
<evidence type="ECO:0000256" key="18">
    <source>
        <dbReference type="SAM" id="SignalP"/>
    </source>
</evidence>
<evidence type="ECO:0000256" key="10">
    <source>
        <dbReference type="ARBA" id="ARBA00023180"/>
    </source>
</evidence>
<comment type="caution">
    <text evidence="15">Lacks conserved residue(s) required for the propagation of feature annotation.</text>
</comment>
<dbReference type="InterPro" id="IPR000001">
    <property type="entry name" value="Kringle"/>
</dbReference>
<evidence type="ECO:0000256" key="3">
    <source>
        <dbReference type="ARBA" id="ARBA00022572"/>
    </source>
</evidence>
<keyword evidence="18" id="KW-0732">Signal</keyword>
<dbReference type="InterPro" id="IPR003598">
    <property type="entry name" value="Ig_sub2"/>
</dbReference>
<dbReference type="InterPro" id="IPR003599">
    <property type="entry name" value="Ig_sub"/>
</dbReference>
<evidence type="ECO:0000256" key="15">
    <source>
        <dbReference type="PROSITE-ProRule" id="PRU00121"/>
    </source>
</evidence>
<dbReference type="InterPro" id="IPR020635">
    <property type="entry name" value="Tyr_kinase_cat_dom"/>
</dbReference>
<dbReference type="GO" id="GO:0005524">
    <property type="term" value="F:ATP binding"/>
    <property type="evidence" value="ECO:0007669"/>
    <property type="project" value="UniProtKB-KW"/>
</dbReference>
<evidence type="ECO:0000256" key="8">
    <source>
        <dbReference type="ARBA" id="ARBA00023136"/>
    </source>
</evidence>
<evidence type="ECO:0000313" key="23">
    <source>
        <dbReference type="EMBL" id="PAA72554.1"/>
    </source>
</evidence>
<evidence type="ECO:0000256" key="9">
    <source>
        <dbReference type="ARBA" id="ARBA00023157"/>
    </source>
</evidence>
<keyword evidence="6 13" id="KW-0067">ATP-binding</keyword>
<dbReference type="GO" id="GO:0043235">
    <property type="term" value="C:receptor complex"/>
    <property type="evidence" value="ECO:0007669"/>
    <property type="project" value="TreeGrafter"/>
</dbReference>
<dbReference type="PROSITE" id="PS50038">
    <property type="entry name" value="FZ"/>
    <property type="match status" value="1"/>
</dbReference>
<accession>A0A267FH57</accession>
<evidence type="ECO:0000256" key="6">
    <source>
        <dbReference type="ARBA" id="ARBA00022840"/>
    </source>
</evidence>
<dbReference type="Pfam" id="PF07714">
    <property type="entry name" value="PK_Tyr_Ser-Thr"/>
    <property type="match status" value="1"/>
</dbReference>
<dbReference type="InterPro" id="IPR011009">
    <property type="entry name" value="Kinase-like_dom_sf"/>
</dbReference>
<evidence type="ECO:0000256" key="2">
    <source>
        <dbReference type="ARBA" id="ARBA00022553"/>
    </source>
</evidence>
<feature type="domain" description="FZ" evidence="20">
    <location>
        <begin position="181"/>
        <end position="326"/>
    </location>
</feature>
<keyword evidence="14" id="KW-0460">Magnesium</keyword>
<dbReference type="SUPFAM" id="SSF56112">
    <property type="entry name" value="Protein kinase-like (PK-like)"/>
    <property type="match status" value="1"/>
</dbReference>
<dbReference type="Pfam" id="PF13927">
    <property type="entry name" value="Ig_3"/>
    <property type="match status" value="1"/>
</dbReference>
<dbReference type="PANTHER" id="PTHR24416">
    <property type="entry name" value="TYROSINE-PROTEIN KINASE RECEPTOR"/>
    <property type="match status" value="1"/>
</dbReference>
<evidence type="ECO:0008006" key="25">
    <source>
        <dbReference type="Google" id="ProtNLM"/>
    </source>
</evidence>
<keyword evidence="4 17" id="KW-0812">Transmembrane</keyword>
<organism evidence="23 24">
    <name type="scientific">Macrostomum lignano</name>
    <dbReference type="NCBI Taxonomy" id="282301"/>
    <lineage>
        <taxon>Eukaryota</taxon>
        <taxon>Metazoa</taxon>
        <taxon>Spiralia</taxon>
        <taxon>Lophotrochozoa</taxon>
        <taxon>Platyhelminthes</taxon>
        <taxon>Rhabditophora</taxon>
        <taxon>Macrostomorpha</taxon>
        <taxon>Macrostomida</taxon>
        <taxon>Macrostomidae</taxon>
        <taxon>Macrostomum</taxon>
    </lineage>
</organism>
<sequence length="969" mass="105271">MACRSQSTLMLLAAFSHLLLARTAEAAQSSSSAALPEIPDSVRRKPDDLSGLRQSITLAREIQNETKYLGEQVVIYCDIVGTPVPNYQWYKDGAPLPDGGADRRIRAEVTLYGAVLRIRQLRVADSGSYRCLGSNPAGRVDTTGFLIVYPTRRPSRKDGKDKPDAPSDVGGEGAKGDSGAVQTGFCQRFKPNVCRGFLGGRDVFVRSNMFQFNKEAELLHLLQRMADIVNDTQCTQPVMETLCRYNFPECHRPVSPDGAEILAPIPRRLCRTDCEKVTQHWCRENFEKLRASFSYYQENTHSDIDYLGLLPNCAALPAETTLCVSLAPELQSTTSPPQLPQTSTRSRPAVQDCYNASDATGYRGPAARSRSGRVCLPWSLVPGYGALGDHNQCRSLPVAGPSLGVAGSAATPPPPPPPWCFVSGAGEWEDCGLPPCSQPPQPPPARPVFPNTPPLVKSPPKRAGGGHAIADGNRKVGDEGDSEKIVVSVKEILPVVISLAVLLLVAIVLTIVFCVYRRSAKAAAAADAAAAAAADDPCGLASGKAMRLAATKKSVSDVRLDLQCTTPLLTAQEFPITQIRFGELLGESAFGRVYKGELIGVYSETSLTPVAIKCLNGSADAALKEEFSQELQQLAGLSHPNLLRLLGVSLRQSPCCLAMELPPHGDLHEFLAYRSPRSEHSGDYHDPLSQAQMFHMATQVASAVEYLTLRCLVHRDIAARNIQLGDKLECKLSDLGQCRDIYAPDYYLLRPGSRLPIRWMPPEATLYGQFSTHSDAYSFGVLLWEIWSYGLQPYYGYSNSDVIELVRKRQLLACPPDCPPRLYSLMLECWTQPMVHRVSATEICNRLRQLQAEVLVELSTSSQGSSGNTNSTAFSGERPMGQLAQPASQRVIPVPVPQLSPPGSSAGSAARQRRTAAAAEAAQWCRATSCTDRLRGSHWDCGRTSTPPWLSEPNGLPAIKVLDFPPPPD</sequence>
<evidence type="ECO:0000256" key="14">
    <source>
        <dbReference type="PIRSR" id="PIRSR000615-3"/>
    </source>
</evidence>
<evidence type="ECO:0000256" key="4">
    <source>
        <dbReference type="ARBA" id="ARBA00022692"/>
    </source>
</evidence>
<evidence type="ECO:0000256" key="17">
    <source>
        <dbReference type="SAM" id="Phobius"/>
    </source>
</evidence>
<dbReference type="InterPro" id="IPR007110">
    <property type="entry name" value="Ig-like_dom"/>
</dbReference>
<keyword evidence="14" id="KW-0479">Metal-binding</keyword>
<evidence type="ECO:0000256" key="7">
    <source>
        <dbReference type="ARBA" id="ARBA00022989"/>
    </source>
</evidence>
<dbReference type="SMART" id="SM00408">
    <property type="entry name" value="IGc2"/>
    <property type="match status" value="1"/>
</dbReference>
<dbReference type="OrthoDB" id="2431000at2759"/>
<dbReference type="PANTHER" id="PTHR24416:SF611">
    <property type="entry name" value="TYROSINE-PROTEIN KINASE TRANSMEMBRANE RECEPTOR ROR"/>
    <property type="match status" value="1"/>
</dbReference>
<evidence type="ECO:0000259" key="20">
    <source>
        <dbReference type="PROSITE" id="PS50038"/>
    </source>
</evidence>
<dbReference type="InterPro" id="IPR036790">
    <property type="entry name" value="Frizzled_dom_sf"/>
</dbReference>
<evidence type="ECO:0000256" key="13">
    <source>
        <dbReference type="PIRSR" id="PIRSR000615-2"/>
    </source>
</evidence>
<keyword evidence="8 17" id="KW-0472">Membrane</keyword>
<keyword evidence="3 15" id="KW-0420">Kringle</keyword>
<dbReference type="InterPro" id="IPR036179">
    <property type="entry name" value="Ig-like_dom_sf"/>
</dbReference>
<keyword evidence="5 13" id="KW-0547">Nucleotide-binding</keyword>
<dbReference type="Pfam" id="PF01392">
    <property type="entry name" value="Fz"/>
    <property type="match status" value="1"/>
</dbReference>
<evidence type="ECO:0000259" key="19">
    <source>
        <dbReference type="PROSITE" id="PS50011"/>
    </source>
</evidence>
<protein>
    <recommendedName>
        <fullName evidence="25">Receptor protein-tyrosine kinase</fullName>
    </recommendedName>
</protein>
<dbReference type="Gene3D" id="2.60.40.10">
    <property type="entry name" value="Immunoglobulins"/>
    <property type="match status" value="1"/>
</dbReference>
<feature type="domain" description="Protein kinase" evidence="19">
    <location>
        <begin position="579"/>
        <end position="855"/>
    </location>
</feature>
<dbReference type="InterPro" id="IPR013806">
    <property type="entry name" value="Kringle-like"/>
</dbReference>
<evidence type="ECO:0000259" key="21">
    <source>
        <dbReference type="PROSITE" id="PS50070"/>
    </source>
</evidence>
<dbReference type="SMART" id="SM00409">
    <property type="entry name" value="IG"/>
    <property type="match status" value="1"/>
</dbReference>
<keyword evidence="11" id="KW-0393">Immunoglobulin domain</keyword>
<gene>
    <name evidence="23" type="ORF">BOX15_Mlig000098g1</name>
</gene>
<dbReference type="EMBL" id="NIVC01001080">
    <property type="protein sequence ID" value="PAA72554.1"/>
    <property type="molecule type" value="Genomic_DNA"/>
</dbReference>
<dbReference type="Gene3D" id="2.40.20.10">
    <property type="entry name" value="Plasminogen Kringle 4"/>
    <property type="match status" value="1"/>
</dbReference>
<dbReference type="InterPro" id="IPR050122">
    <property type="entry name" value="RTK"/>
</dbReference>
<proteinExistence type="predicted"/>
<dbReference type="GO" id="GO:0004714">
    <property type="term" value="F:transmembrane receptor protein tyrosine kinase activity"/>
    <property type="evidence" value="ECO:0007669"/>
    <property type="project" value="TreeGrafter"/>
</dbReference>
<dbReference type="InterPro" id="IPR013783">
    <property type="entry name" value="Ig-like_fold"/>
</dbReference>
<keyword evidence="24" id="KW-1185">Reference proteome</keyword>
<dbReference type="InterPro" id="IPR020067">
    <property type="entry name" value="Frizzled_dom"/>
</dbReference>
<keyword evidence="10" id="KW-0325">Glycoprotein</keyword>
<feature type="active site" description="Proton acceptor" evidence="12">
    <location>
        <position position="716"/>
    </location>
</feature>
<feature type="domain" description="Ig-like" evidence="22">
    <location>
        <begin position="36"/>
        <end position="143"/>
    </location>
</feature>
<dbReference type="GO" id="GO:0017147">
    <property type="term" value="F:Wnt-protein binding"/>
    <property type="evidence" value="ECO:0007669"/>
    <property type="project" value="TreeGrafter"/>
</dbReference>
<evidence type="ECO:0000256" key="12">
    <source>
        <dbReference type="PIRSR" id="PIRSR000615-1"/>
    </source>
</evidence>
<dbReference type="InterPro" id="IPR001245">
    <property type="entry name" value="Ser-Thr/Tyr_kinase_cat_dom"/>
</dbReference>
<feature type="signal peptide" evidence="18">
    <location>
        <begin position="1"/>
        <end position="26"/>
    </location>
</feature>
<feature type="binding site" evidence="14">
    <location>
        <position position="721"/>
    </location>
    <ligand>
        <name>Mg(2+)</name>
        <dbReference type="ChEBI" id="CHEBI:18420"/>
    </ligand>
</feature>
<dbReference type="PROSITE" id="PS50835">
    <property type="entry name" value="IG_LIKE"/>
    <property type="match status" value="1"/>
</dbReference>
<keyword evidence="7 17" id="KW-1133">Transmembrane helix</keyword>
<feature type="binding site" evidence="13">
    <location>
        <position position="720"/>
    </location>
    <ligand>
        <name>ATP</name>
        <dbReference type="ChEBI" id="CHEBI:30616"/>
    </ligand>
</feature>
<dbReference type="GO" id="GO:0007169">
    <property type="term" value="P:cell surface receptor protein tyrosine kinase signaling pathway"/>
    <property type="evidence" value="ECO:0007669"/>
    <property type="project" value="TreeGrafter"/>
</dbReference>
<dbReference type="FunFam" id="2.60.40.10:FF:000032">
    <property type="entry name" value="palladin isoform X1"/>
    <property type="match status" value="1"/>
</dbReference>
<feature type="domain" description="Kringle" evidence="21">
    <location>
        <begin position="352"/>
        <end position="436"/>
    </location>
</feature>
<evidence type="ECO:0000256" key="16">
    <source>
        <dbReference type="SAM" id="MobiDB-lite"/>
    </source>
</evidence>
<dbReference type="SMART" id="SM00219">
    <property type="entry name" value="TyrKc"/>
    <property type="match status" value="1"/>
</dbReference>
<evidence type="ECO:0000256" key="1">
    <source>
        <dbReference type="ARBA" id="ARBA00004479"/>
    </source>
</evidence>
<dbReference type="AlphaFoldDB" id="A0A267FH57"/>
<keyword evidence="2" id="KW-0597">Phosphoprotein</keyword>
<dbReference type="InterPro" id="IPR038178">
    <property type="entry name" value="Kringle_sf"/>
</dbReference>
<comment type="caution">
    <text evidence="23">The sequence shown here is derived from an EMBL/GenBank/DDBJ whole genome shotgun (WGS) entry which is preliminary data.</text>
</comment>
<feature type="chain" id="PRO_5012921716" description="Receptor protein-tyrosine kinase" evidence="18">
    <location>
        <begin position="27"/>
        <end position="969"/>
    </location>
</feature>
<dbReference type="STRING" id="282301.A0A267FH57"/>